<dbReference type="AlphaFoldDB" id="A0AA85IZL0"/>
<name>A0AA85IZL0_TRIRE</name>
<keyword evidence="1" id="KW-1185">Reference proteome</keyword>
<reference evidence="1" key="1">
    <citation type="submission" date="2022-06" db="EMBL/GenBank/DDBJ databases">
        <authorList>
            <person name="Berger JAMES D."/>
            <person name="Berger JAMES D."/>
        </authorList>
    </citation>
    <scope>NUCLEOTIDE SEQUENCE [LARGE SCALE GENOMIC DNA]</scope>
</reference>
<evidence type="ECO:0008006" key="3">
    <source>
        <dbReference type="Google" id="ProtNLM"/>
    </source>
</evidence>
<dbReference type="Proteomes" id="UP000050795">
    <property type="component" value="Unassembled WGS sequence"/>
</dbReference>
<dbReference type="PANTHER" id="PTHR19446">
    <property type="entry name" value="REVERSE TRANSCRIPTASES"/>
    <property type="match status" value="1"/>
</dbReference>
<proteinExistence type="predicted"/>
<organism evidence="1 2">
    <name type="scientific">Trichobilharzia regenti</name>
    <name type="common">Nasal bird schistosome</name>
    <dbReference type="NCBI Taxonomy" id="157069"/>
    <lineage>
        <taxon>Eukaryota</taxon>
        <taxon>Metazoa</taxon>
        <taxon>Spiralia</taxon>
        <taxon>Lophotrochozoa</taxon>
        <taxon>Platyhelminthes</taxon>
        <taxon>Trematoda</taxon>
        <taxon>Digenea</taxon>
        <taxon>Strigeidida</taxon>
        <taxon>Schistosomatoidea</taxon>
        <taxon>Schistosomatidae</taxon>
        <taxon>Trichobilharzia</taxon>
    </lineage>
</organism>
<dbReference type="WBParaSite" id="TREG1_133770.1">
    <property type="protein sequence ID" value="TREG1_133770.1"/>
    <property type="gene ID" value="TREG1_133770"/>
</dbReference>
<sequence>MGYRHRSSVPEVTKAVTSLKQGKAVGPVAITPEVFKYGGDSLLSALSEVVGSVWESEEVPLGWCKPLITPIYNKGDKSSCDNHKGVSLTSVVSKVLGSIIMRRLSGAWEAQTRENQTGCRPGRGCIHHIFILRQILEHRHP</sequence>
<protein>
    <recommendedName>
        <fullName evidence="3">Reverse transcriptase domain-containing protein</fullName>
    </recommendedName>
</protein>
<evidence type="ECO:0000313" key="1">
    <source>
        <dbReference type="Proteomes" id="UP000050795"/>
    </source>
</evidence>
<evidence type="ECO:0000313" key="2">
    <source>
        <dbReference type="WBParaSite" id="TREG1_133770.1"/>
    </source>
</evidence>
<reference evidence="2" key="2">
    <citation type="submission" date="2023-11" db="UniProtKB">
        <authorList>
            <consortium name="WormBaseParasite"/>
        </authorList>
    </citation>
    <scope>IDENTIFICATION</scope>
</reference>
<accession>A0AA85IZL0</accession>